<reference evidence="1 2" key="1">
    <citation type="submission" date="2020-06" db="EMBL/GenBank/DDBJ databases">
        <title>Photobacterium damselae subsp. damselae comparative genomics.</title>
        <authorList>
            <person name="Osorio C.R."/>
        </authorList>
    </citation>
    <scope>NUCLEOTIDE SEQUENCE [LARGE SCALE GENOMIC DNA]</scope>
    <source>
        <strain evidence="1 2">TW250/03</strain>
    </source>
</reference>
<sequence length="235" mass="26977">MSGIVDHHNSILKFNQYGDLLPVLEYLPELKGFVLDGGYLGFTFICQPLTGVNEDLMNAMDDLYQRSFPDNSFMQISLFGSPYIKDTLDRFGSIREGRAAGEMGELYDSIGRSTYEYFMKSTAEPLNPNINLKVRDFEVWVSFKMPLKKQEPNEEEVKAFRRMYLQLRSTLEGIGCAPYDMDAALYVHRMQILHNHNADAAWRDGIKGHDAGLPLRYQVMERNNPIFVQQDGIQI</sequence>
<dbReference type="Pfam" id="PF11130">
    <property type="entry name" value="TraC_F_IV"/>
    <property type="match status" value="1"/>
</dbReference>
<dbReference type="Proteomes" id="UP000533429">
    <property type="component" value="Unassembled WGS sequence"/>
</dbReference>
<evidence type="ECO:0000313" key="1">
    <source>
        <dbReference type="EMBL" id="NVO99121.1"/>
    </source>
</evidence>
<evidence type="ECO:0000313" key="2">
    <source>
        <dbReference type="Proteomes" id="UP000533429"/>
    </source>
</evidence>
<dbReference type="InterPro" id="IPR025955">
    <property type="entry name" value="TraC/Conjuga_ATPase"/>
</dbReference>
<comment type="caution">
    <text evidence="1">The sequence shown here is derived from an EMBL/GenBank/DDBJ whole genome shotgun (WGS) entry which is preliminary data.</text>
</comment>
<organism evidence="1 2">
    <name type="scientific">Photobacterium damselae subsp. damselae</name>
    <name type="common">Listonella damsela</name>
    <dbReference type="NCBI Taxonomy" id="85581"/>
    <lineage>
        <taxon>Bacteria</taxon>
        <taxon>Pseudomonadati</taxon>
        <taxon>Pseudomonadota</taxon>
        <taxon>Gammaproteobacteria</taxon>
        <taxon>Vibrionales</taxon>
        <taxon>Vibrionaceae</taxon>
        <taxon>Photobacterium</taxon>
    </lineage>
</organism>
<dbReference type="AlphaFoldDB" id="A0A850QLK0"/>
<proteinExistence type="predicted"/>
<protein>
    <submittedName>
        <fullName evidence="1">TraC family protein</fullName>
    </submittedName>
</protein>
<accession>A0A850QLK0</accession>
<feature type="non-terminal residue" evidence="1">
    <location>
        <position position="235"/>
    </location>
</feature>
<dbReference type="EMBL" id="JABXOR010000168">
    <property type="protein sequence ID" value="NVO99121.1"/>
    <property type="molecule type" value="Genomic_DNA"/>
</dbReference>
<gene>
    <name evidence="1" type="ORF">HWA77_02720</name>
</gene>
<name>A0A850QLK0_PHODD</name>